<feature type="compositionally biased region" description="Basic residues" evidence="2">
    <location>
        <begin position="1078"/>
        <end position="1087"/>
    </location>
</feature>
<dbReference type="STRING" id="946122.A0A0C2SD81"/>
<organism evidence="3 4">
    <name type="scientific">Amanita muscaria (strain Koide BX008)</name>
    <dbReference type="NCBI Taxonomy" id="946122"/>
    <lineage>
        <taxon>Eukaryota</taxon>
        <taxon>Fungi</taxon>
        <taxon>Dikarya</taxon>
        <taxon>Basidiomycota</taxon>
        <taxon>Agaricomycotina</taxon>
        <taxon>Agaricomycetes</taxon>
        <taxon>Agaricomycetidae</taxon>
        <taxon>Agaricales</taxon>
        <taxon>Pluteineae</taxon>
        <taxon>Amanitaceae</taxon>
        <taxon>Amanita</taxon>
    </lineage>
</organism>
<feature type="compositionally biased region" description="Gly residues" evidence="2">
    <location>
        <begin position="759"/>
        <end position="770"/>
    </location>
</feature>
<evidence type="ECO:0000256" key="1">
    <source>
        <dbReference type="SAM" id="Coils"/>
    </source>
</evidence>
<feature type="compositionally biased region" description="Low complexity" evidence="2">
    <location>
        <begin position="373"/>
        <end position="387"/>
    </location>
</feature>
<evidence type="ECO:0000256" key="2">
    <source>
        <dbReference type="SAM" id="MobiDB-lite"/>
    </source>
</evidence>
<dbReference type="InParanoid" id="A0A0C2SD81"/>
<keyword evidence="4" id="KW-1185">Reference proteome</keyword>
<evidence type="ECO:0000313" key="3">
    <source>
        <dbReference type="EMBL" id="KIL60960.1"/>
    </source>
</evidence>
<sequence>MTRPTTPESSLTNSLYNATHTIEELTAALAEFSSHRVPSPDPQTCLTCCCGREECENLSEWLETKGKLESRLRLSAEVGQALLQKHEAYVRRHEAPLTRQGSIAKSIDSCTTDEGHLAEERDVYVSELIKEKAILEKRLNQALINNEVSEVSTKSILQELEYARATISRLTATQARSTGWDVRLSAAVKEREDMQQERDIESQRARLAESRFAALKEKTAKLQVEVRRLQESLESKRMTHMESSESTIQDARTRIQLMQNNQLSSLSRDEHDELMKLMESLVTDNEMLKRDNAELQTLLADCREDVHALQEEVEEQRVNNTRTMRHKRSIAESWRGKDKDFSIMAKRNTSVDRDQDFSSFEPLTPETTRRPLSPTTHISISTPSEPIQWTSSHDAGLSLYPQLVYELDPDAFDEAPAEKYIPTDNCPIFTRSRGVQALVPGALRASAAYHHRQSSQFSGGFQLLHPSNYAGAALTSSDPRSESSSFSSETLTSHISVLLERLNHLFTKLSQTDALTLTNRLKRQQLYHGPGDVKHLSRSSVNQILSETASLRTQFRMLLEDEKTAVLCTRKEVRALFRLMKEIFSEMGRMRVLLNDVILDPTEAGKISETAMDPNKATAAVGKHGWDWMGPFSKLFTPGFRGEKQQDLGVDEAGPITKSPSGRSGISGSGISGISGMSGLGVPTRSRTIAVPKIAPALGASATTVNVEFLGAGVKGRTVTNTFASDDQAVGSMVQSSGVVAGHAVDRQADWQTQISSGTGPGGNGGGSGRPNGAMDIFVGAPLRGGNANALEDGEPWVVLPKAPKQAKSMVFHDRGRSAIESPMTSPVTGQPTQVALVPNSGSKSSDIGVDNASGATGGAFPSAGVEDSIGGIITGLSRYVDAVIDPVFRSSSGAGKLVYTQPPSLVRSPISPARIEANGSNGEDVQDSIEQSLGQTPIYPRLRRGLSDSSIHSTFTTHAEMNTSPSSPATSLASAAPFTMPSGAGVPVSGAGVGAVPNRQQRFPMASSLWLDRQTVLQALSRTVQTFRLGHTGGHSSGTTEPGASSNSTDGPEQSTVTASAASSSSIPAPDDVKAGNKPHKKRGKPRPSAPARSTAGRSYYSSVNTVSGAMGAAALLNSLPAPPSMRDPFVWEA</sequence>
<feature type="compositionally biased region" description="Polar residues" evidence="2">
    <location>
        <begin position="1043"/>
        <end position="1059"/>
    </location>
</feature>
<name>A0A0C2SD81_AMAMK</name>
<feature type="region of interest" description="Disordered" evidence="2">
    <location>
        <begin position="352"/>
        <end position="387"/>
    </location>
</feature>
<feature type="coiled-coil region" evidence="1">
    <location>
        <begin position="184"/>
        <end position="319"/>
    </location>
</feature>
<accession>A0A0C2SD81</accession>
<dbReference type="AlphaFoldDB" id="A0A0C2SD81"/>
<feature type="region of interest" description="Disordered" evidence="2">
    <location>
        <begin position="1030"/>
        <end position="1100"/>
    </location>
</feature>
<dbReference type="EMBL" id="KN818290">
    <property type="protein sequence ID" value="KIL60960.1"/>
    <property type="molecule type" value="Genomic_DNA"/>
</dbReference>
<reference evidence="3 4" key="1">
    <citation type="submission" date="2014-04" db="EMBL/GenBank/DDBJ databases">
        <title>Evolutionary Origins and Diversification of the Mycorrhizal Mutualists.</title>
        <authorList>
            <consortium name="DOE Joint Genome Institute"/>
            <consortium name="Mycorrhizal Genomics Consortium"/>
            <person name="Kohler A."/>
            <person name="Kuo A."/>
            <person name="Nagy L.G."/>
            <person name="Floudas D."/>
            <person name="Copeland A."/>
            <person name="Barry K.W."/>
            <person name="Cichocki N."/>
            <person name="Veneault-Fourrey C."/>
            <person name="LaButti K."/>
            <person name="Lindquist E.A."/>
            <person name="Lipzen A."/>
            <person name="Lundell T."/>
            <person name="Morin E."/>
            <person name="Murat C."/>
            <person name="Riley R."/>
            <person name="Ohm R."/>
            <person name="Sun H."/>
            <person name="Tunlid A."/>
            <person name="Henrissat B."/>
            <person name="Grigoriev I.V."/>
            <person name="Hibbett D.S."/>
            <person name="Martin F."/>
        </authorList>
    </citation>
    <scope>NUCLEOTIDE SEQUENCE [LARGE SCALE GENOMIC DNA]</scope>
    <source>
        <strain evidence="3 4">Koide BX008</strain>
    </source>
</reference>
<dbReference type="Proteomes" id="UP000054549">
    <property type="component" value="Unassembled WGS sequence"/>
</dbReference>
<protein>
    <submittedName>
        <fullName evidence="3">Uncharacterized protein</fullName>
    </submittedName>
</protein>
<gene>
    <name evidence="3" type="ORF">M378DRAFT_1059980</name>
</gene>
<dbReference type="OrthoDB" id="4088568at2759"/>
<proteinExistence type="predicted"/>
<keyword evidence="1" id="KW-0175">Coiled coil</keyword>
<dbReference type="HOGENOM" id="CLU_008847_0_0_1"/>
<feature type="region of interest" description="Disordered" evidence="2">
    <location>
        <begin position="752"/>
        <end position="774"/>
    </location>
</feature>
<evidence type="ECO:0000313" key="4">
    <source>
        <dbReference type="Proteomes" id="UP000054549"/>
    </source>
</evidence>